<dbReference type="EMBL" id="CP029190">
    <property type="protein sequence ID" value="QES50570.1"/>
    <property type="molecule type" value="Genomic_DNA"/>
</dbReference>
<keyword evidence="4" id="KW-0597">Phosphoprotein</keyword>
<dbReference type="Pfam" id="PF00512">
    <property type="entry name" value="HisKA"/>
    <property type="match status" value="1"/>
</dbReference>
<feature type="transmembrane region" description="Helical" evidence="12">
    <location>
        <begin position="99"/>
        <end position="122"/>
    </location>
</feature>
<dbReference type="SUPFAM" id="SSF55874">
    <property type="entry name" value="ATPase domain of HSP90 chaperone/DNA topoisomerase II/histidine kinase"/>
    <property type="match status" value="1"/>
</dbReference>
<dbReference type="PROSITE" id="PS50109">
    <property type="entry name" value="HIS_KIN"/>
    <property type="match status" value="1"/>
</dbReference>
<keyword evidence="7 15" id="KW-0418">Kinase</keyword>
<comment type="catalytic activity">
    <reaction evidence="1">
        <text>ATP + protein L-histidine = ADP + protein N-phospho-L-histidine.</text>
        <dbReference type="EC" id="2.7.13.3"/>
    </reaction>
</comment>
<organism evidence="15 16">
    <name type="scientific">Streptomyces venezuelae</name>
    <dbReference type="NCBI Taxonomy" id="54571"/>
    <lineage>
        <taxon>Bacteria</taxon>
        <taxon>Bacillati</taxon>
        <taxon>Actinomycetota</taxon>
        <taxon>Actinomycetes</taxon>
        <taxon>Kitasatosporales</taxon>
        <taxon>Streptomycetaceae</taxon>
        <taxon>Streptomyces</taxon>
    </lineage>
</organism>
<feature type="region of interest" description="Disordered" evidence="11">
    <location>
        <begin position="1"/>
        <end position="89"/>
    </location>
</feature>
<dbReference type="Pfam" id="PF00672">
    <property type="entry name" value="HAMP"/>
    <property type="match status" value="1"/>
</dbReference>
<dbReference type="SMART" id="SM00387">
    <property type="entry name" value="HATPase_c"/>
    <property type="match status" value="1"/>
</dbReference>
<dbReference type="InterPro" id="IPR003594">
    <property type="entry name" value="HATPase_dom"/>
</dbReference>
<dbReference type="SUPFAM" id="SSF47384">
    <property type="entry name" value="Homodimeric domain of signal transducing histidine kinase"/>
    <property type="match status" value="1"/>
</dbReference>
<accession>A0A5P2D7N3</accession>
<keyword evidence="5" id="KW-0808">Transferase</keyword>
<gene>
    <name evidence="15" type="ORF">DEJ50_24800</name>
</gene>
<evidence type="ECO:0000256" key="11">
    <source>
        <dbReference type="SAM" id="MobiDB-lite"/>
    </source>
</evidence>
<evidence type="ECO:0000256" key="4">
    <source>
        <dbReference type="ARBA" id="ARBA00022553"/>
    </source>
</evidence>
<evidence type="ECO:0000256" key="9">
    <source>
        <dbReference type="ARBA" id="ARBA00023012"/>
    </source>
</evidence>
<comment type="subcellular location">
    <subcellularLocation>
        <location evidence="2">Cell membrane</location>
    </subcellularLocation>
</comment>
<feature type="compositionally biased region" description="Low complexity" evidence="11">
    <location>
        <begin position="48"/>
        <end position="73"/>
    </location>
</feature>
<dbReference type="OrthoDB" id="9786919at2"/>
<dbReference type="Gene3D" id="6.10.340.10">
    <property type="match status" value="1"/>
</dbReference>
<dbReference type="InterPro" id="IPR050428">
    <property type="entry name" value="TCS_sensor_his_kinase"/>
</dbReference>
<dbReference type="InterPro" id="IPR036890">
    <property type="entry name" value="HATPase_C_sf"/>
</dbReference>
<dbReference type="PRINTS" id="PR00344">
    <property type="entry name" value="BCTRLSENSOR"/>
</dbReference>
<dbReference type="Pfam" id="PF02518">
    <property type="entry name" value="HATPase_c"/>
    <property type="match status" value="1"/>
</dbReference>
<evidence type="ECO:0000313" key="16">
    <source>
        <dbReference type="Proteomes" id="UP000325211"/>
    </source>
</evidence>
<dbReference type="PANTHER" id="PTHR45436">
    <property type="entry name" value="SENSOR HISTIDINE KINASE YKOH"/>
    <property type="match status" value="1"/>
</dbReference>
<dbReference type="CDD" id="cd06225">
    <property type="entry name" value="HAMP"/>
    <property type="match status" value="1"/>
</dbReference>
<evidence type="ECO:0000256" key="8">
    <source>
        <dbReference type="ARBA" id="ARBA00022989"/>
    </source>
</evidence>
<dbReference type="InterPro" id="IPR003660">
    <property type="entry name" value="HAMP_dom"/>
</dbReference>
<evidence type="ECO:0000256" key="3">
    <source>
        <dbReference type="ARBA" id="ARBA00012438"/>
    </source>
</evidence>
<dbReference type="GO" id="GO:0000155">
    <property type="term" value="F:phosphorelay sensor kinase activity"/>
    <property type="evidence" value="ECO:0007669"/>
    <property type="project" value="InterPro"/>
</dbReference>
<dbReference type="SUPFAM" id="SSF158472">
    <property type="entry name" value="HAMP domain-like"/>
    <property type="match status" value="1"/>
</dbReference>
<dbReference type="PROSITE" id="PS50885">
    <property type="entry name" value="HAMP"/>
    <property type="match status" value="1"/>
</dbReference>
<evidence type="ECO:0000256" key="5">
    <source>
        <dbReference type="ARBA" id="ARBA00022679"/>
    </source>
</evidence>
<dbReference type="RefSeq" id="WP_150210314.1">
    <property type="nucleotide sequence ID" value="NZ_CP029190.1"/>
</dbReference>
<dbReference type="InterPro" id="IPR036097">
    <property type="entry name" value="HisK_dim/P_sf"/>
</dbReference>
<dbReference type="AlphaFoldDB" id="A0A5P2D7N3"/>
<protein>
    <recommendedName>
        <fullName evidence="3">histidine kinase</fullName>
        <ecNumber evidence="3">2.7.13.3</ecNumber>
    </recommendedName>
</protein>
<dbReference type="InterPro" id="IPR003661">
    <property type="entry name" value="HisK_dim/P_dom"/>
</dbReference>
<feature type="domain" description="Histidine kinase" evidence="13">
    <location>
        <begin position="328"/>
        <end position="533"/>
    </location>
</feature>
<keyword evidence="6 12" id="KW-0812">Transmembrane</keyword>
<proteinExistence type="predicted"/>
<dbReference type="CDD" id="cd00075">
    <property type="entry name" value="HATPase"/>
    <property type="match status" value="1"/>
</dbReference>
<evidence type="ECO:0000256" key="6">
    <source>
        <dbReference type="ARBA" id="ARBA00022692"/>
    </source>
</evidence>
<evidence type="ECO:0000256" key="12">
    <source>
        <dbReference type="SAM" id="Phobius"/>
    </source>
</evidence>
<evidence type="ECO:0000313" key="15">
    <source>
        <dbReference type="EMBL" id="QES50570.1"/>
    </source>
</evidence>
<dbReference type="SMART" id="SM00388">
    <property type="entry name" value="HisKA"/>
    <property type="match status" value="1"/>
</dbReference>
<evidence type="ECO:0000259" key="13">
    <source>
        <dbReference type="PROSITE" id="PS50109"/>
    </source>
</evidence>
<keyword evidence="8 12" id="KW-1133">Transmembrane helix</keyword>
<dbReference type="InterPro" id="IPR004358">
    <property type="entry name" value="Sig_transdc_His_kin-like_C"/>
</dbReference>
<dbReference type="PANTHER" id="PTHR45436:SF5">
    <property type="entry name" value="SENSOR HISTIDINE KINASE TRCS"/>
    <property type="match status" value="1"/>
</dbReference>
<evidence type="ECO:0000259" key="14">
    <source>
        <dbReference type="PROSITE" id="PS50885"/>
    </source>
</evidence>
<name>A0A5P2D7N3_STRVZ</name>
<dbReference type="GO" id="GO:0005886">
    <property type="term" value="C:plasma membrane"/>
    <property type="evidence" value="ECO:0007669"/>
    <property type="project" value="UniProtKB-SubCell"/>
</dbReference>
<dbReference type="Gene3D" id="3.30.565.10">
    <property type="entry name" value="Histidine kinase-like ATPase, C-terminal domain"/>
    <property type="match status" value="1"/>
</dbReference>
<dbReference type="CDD" id="cd00082">
    <property type="entry name" value="HisKA"/>
    <property type="match status" value="1"/>
</dbReference>
<evidence type="ECO:0000256" key="7">
    <source>
        <dbReference type="ARBA" id="ARBA00022777"/>
    </source>
</evidence>
<evidence type="ECO:0000256" key="1">
    <source>
        <dbReference type="ARBA" id="ARBA00000085"/>
    </source>
</evidence>
<dbReference type="SMART" id="SM00304">
    <property type="entry name" value="HAMP"/>
    <property type="match status" value="1"/>
</dbReference>
<dbReference type="Gene3D" id="1.10.287.130">
    <property type="match status" value="1"/>
</dbReference>
<evidence type="ECO:0000256" key="2">
    <source>
        <dbReference type="ARBA" id="ARBA00004236"/>
    </source>
</evidence>
<dbReference type="EC" id="2.7.13.3" evidence="3"/>
<feature type="domain" description="HAMP" evidence="14">
    <location>
        <begin position="264"/>
        <end position="320"/>
    </location>
</feature>
<evidence type="ECO:0000256" key="10">
    <source>
        <dbReference type="ARBA" id="ARBA00023136"/>
    </source>
</evidence>
<sequence length="533" mass="56458">MTGPAGPGPDRDPDPADGPDTGRASGRTRPTAQTGRDSAGTPDPLSAPPRAGSGAGPRPHTAEPGGAGSAAAEPGGGRASGRRRLGARWRRRRPLRTRLALAATAAVALVAVGVCTAAFFIVRAQLYHQLDLNLTQSARLVAQQYRDAPPGTLSGQCRFLAAPACAEILPADPARDPRTPYLLPPAEPARLVAAGEHAPYYTNFTLDGHPARMLTTDYAKGRALRVALRADTVEQGIRQAAHSLALTGAAGVLLAAGLGYWVSRTGLAPVSRLTATAERIAATRDPRHRIELPPPGREDEITRLAGSFNTMLGELEQSVTAQRRLVADASHELRTPLTALRTNAELLARADRLTPAQRDRAAGALGRQLREVTALVNDLIELARDEEPQPLVEQVRLAPLVERTVEAARTHWPAVPFVLHTEETVLPGVPARLARLVSNLLDNAAKFSPSGLPVEVDLTPAHLTVRDHGPGIAPEDLPYVFDRFYRADTARTLPGSGLGLAMARQIARAHGAELTVERAPGGGALFRVVWPGG</sequence>
<dbReference type="InterPro" id="IPR005467">
    <property type="entry name" value="His_kinase_dom"/>
</dbReference>
<dbReference type="Proteomes" id="UP000325211">
    <property type="component" value="Chromosome"/>
</dbReference>
<keyword evidence="10 12" id="KW-0472">Membrane</keyword>
<reference evidence="15 16" key="1">
    <citation type="submission" date="2018-05" db="EMBL/GenBank/DDBJ databases">
        <title>Streptomyces venezuelae.</title>
        <authorList>
            <person name="Kim W."/>
            <person name="Lee N."/>
            <person name="Cho B.-K."/>
        </authorList>
    </citation>
    <scope>NUCLEOTIDE SEQUENCE [LARGE SCALE GENOMIC DNA]</scope>
    <source>
        <strain evidence="15 16">ATCC 21782</strain>
    </source>
</reference>
<feature type="compositionally biased region" description="Basic residues" evidence="11">
    <location>
        <begin position="80"/>
        <end position="89"/>
    </location>
</feature>
<keyword evidence="9" id="KW-0902">Two-component regulatory system</keyword>